<gene>
    <name evidence="1" type="ORF">B6D57_01600</name>
</gene>
<organism evidence="1 2">
    <name type="scientific">Candidatus Coatesbacteria bacterium 4484_99</name>
    <dbReference type="NCBI Taxonomy" id="1970774"/>
    <lineage>
        <taxon>Bacteria</taxon>
        <taxon>Candidatus Coatesiibacteriota</taxon>
    </lineage>
</organism>
<comment type="caution">
    <text evidence="1">The sequence shown here is derived from an EMBL/GenBank/DDBJ whole genome shotgun (WGS) entry which is preliminary data.</text>
</comment>
<dbReference type="EMBL" id="NATQ01000021">
    <property type="protein sequence ID" value="OQX90901.1"/>
    <property type="molecule type" value="Genomic_DNA"/>
</dbReference>
<sequence>MRMHRNNFVIIFILFIVFLLSAHSSSGATTLRIKGGTYIGISSPDFIKYINGEAEKINTEDRLNAYGLGLNLGFDILFEVRNNLLFGPTFFIESSRTSAYFDLPGDNAQEYFYTSASLGCVGGRVMLRLPFVFDKYPYIFASSGLAIGYVNMEDIPNRSDIPRHFPYGQYYWYRTYVSVGAGYQIPFFNIGDLFAQIEFVQPFGSFNMKGNDFIFRGLDISGGYSRDF</sequence>
<dbReference type="Proteomes" id="UP000192611">
    <property type="component" value="Unassembled WGS sequence"/>
</dbReference>
<evidence type="ECO:0000313" key="1">
    <source>
        <dbReference type="EMBL" id="OQX90901.1"/>
    </source>
</evidence>
<dbReference type="AlphaFoldDB" id="A0A1W9S219"/>
<evidence type="ECO:0000313" key="2">
    <source>
        <dbReference type="Proteomes" id="UP000192611"/>
    </source>
</evidence>
<accession>A0A1W9S219</accession>
<protein>
    <submittedName>
        <fullName evidence="1">Uncharacterized protein</fullName>
    </submittedName>
</protein>
<name>A0A1W9S219_9BACT</name>
<proteinExistence type="predicted"/>
<reference evidence="2" key="1">
    <citation type="submission" date="2017-03" db="EMBL/GenBank/DDBJ databases">
        <title>Novel pathways for hydrocarbon cycling and metabolic interdependencies in hydrothermal sediment communities.</title>
        <authorList>
            <person name="Dombrowski N."/>
            <person name="Seitz K."/>
            <person name="Teske A."/>
            <person name="Baker B."/>
        </authorList>
    </citation>
    <scope>NUCLEOTIDE SEQUENCE [LARGE SCALE GENOMIC DNA]</scope>
</reference>